<evidence type="ECO:0000313" key="2">
    <source>
        <dbReference type="EMBL" id="QHJ13312.1"/>
    </source>
</evidence>
<dbReference type="SUPFAM" id="SSF109604">
    <property type="entry name" value="HD-domain/PDEase-like"/>
    <property type="match status" value="1"/>
</dbReference>
<dbReference type="InterPro" id="IPR013976">
    <property type="entry name" value="HDOD"/>
</dbReference>
<dbReference type="KEGG" id="pmes:FX988_03573"/>
<name>A0A857JPK8_9ALTE</name>
<reference evidence="2 3" key="1">
    <citation type="submission" date="2019-12" db="EMBL/GenBank/DDBJ databases">
        <title>Genome sequencing and assembly of endphytes of Porphyra tenera.</title>
        <authorList>
            <person name="Park J.M."/>
            <person name="Shin R."/>
            <person name="Jo S.H."/>
        </authorList>
    </citation>
    <scope>NUCLEOTIDE SEQUENCE [LARGE SCALE GENOMIC DNA]</scope>
    <source>
        <strain evidence="2 3">GPM4</strain>
    </source>
</reference>
<dbReference type="InterPro" id="IPR052340">
    <property type="entry name" value="RNase_Y/CdgJ"/>
</dbReference>
<dbReference type="EMBL" id="CP047656">
    <property type="protein sequence ID" value="QHJ13312.1"/>
    <property type="molecule type" value="Genomic_DNA"/>
</dbReference>
<organism evidence="2 3">
    <name type="scientific">Paraglaciecola mesophila</name>
    <dbReference type="NCBI Taxonomy" id="197222"/>
    <lineage>
        <taxon>Bacteria</taxon>
        <taxon>Pseudomonadati</taxon>
        <taxon>Pseudomonadota</taxon>
        <taxon>Gammaproteobacteria</taxon>
        <taxon>Alteromonadales</taxon>
        <taxon>Alteromonadaceae</taxon>
        <taxon>Paraglaciecola</taxon>
    </lineage>
</organism>
<proteinExistence type="predicted"/>
<dbReference type="Proteomes" id="UP000464524">
    <property type="component" value="Chromosome"/>
</dbReference>
<evidence type="ECO:0000313" key="3">
    <source>
        <dbReference type="Proteomes" id="UP000464524"/>
    </source>
</evidence>
<evidence type="ECO:0000259" key="1">
    <source>
        <dbReference type="PROSITE" id="PS51833"/>
    </source>
</evidence>
<keyword evidence="3" id="KW-1185">Reference proteome</keyword>
<dbReference type="PANTHER" id="PTHR33525:SF5">
    <property type="entry name" value="TWO COMPONENT SIGNAL TRANSDUCTION SYSTEM RESPONSE REGULATOR"/>
    <property type="match status" value="1"/>
</dbReference>
<dbReference type="AlphaFoldDB" id="A0A857JPK8"/>
<protein>
    <recommendedName>
        <fullName evidence="1">HDOD domain-containing protein</fullName>
    </recommendedName>
</protein>
<dbReference type="PROSITE" id="PS51833">
    <property type="entry name" value="HDOD"/>
    <property type="match status" value="1"/>
</dbReference>
<dbReference type="PANTHER" id="PTHR33525">
    <property type="match status" value="1"/>
</dbReference>
<sequence length="276" mass="30692">MLSAQDYALSATQSFALPKICVQMRSLLDSDNATTDDIAELISTDPALSFKLLQLANSALFRFESQVDNISKAVSVVGTEALYNLMMAETACSAFEHFSSDVIDLKRFWLQSIYAALVAKHLAKITKTRTSERFFVIGLLHNVGELIVAVKTPKLAIACNQYDPQIPPWKRQKSILGFHYTDCTYALLQQWGLPSNLYQVLPNTNNESAAYLSHEARLMFMISRIAMAMVAPEIVSALSLIHPIILRKAGLEEQDITDGMKFAHMEAQTMIGLLRG</sequence>
<accession>A0A857JPK8</accession>
<dbReference type="OrthoDB" id="9770715at2"/>
<dbReference type="Gene3D" id="1.10.3210.10">
    <property type="entry name" value="Hypothetical protein af1432"/>
    <property type="match status" value="1"/>
</dbReference>
<dbReference type="RefSeq" id="WP_160181413.1">
    <property type="nucleotide sequence ID" value="NZ_CP047656.1"/>
</dbReference>
<dbReference type="Pfam" id="PF08668">
    <property type="entry name" value="HDOD"/>
    <property type="match status" value="1"/>
</dbReference>
<gene>
    <name evidence="2" type="ORF">FX988_03573</name>
</gene>
<feature type="domain" description="HDOD" evidence="1">
    <location>
        <begin position="14"/>
        <end position="207"/>
    </location>
</feature>